<dbReference type="GO" id="GO:0003677">
    <property type="term" value="F:DNA binding"/>
    <property type="evidence" value="ECO:0007669"/>
    <property type="project" value="UniProtKB-KW"/>
</dbReference>
<organism evidence="9 11">
    <name type="scientific">Candidatus Sedimenticola endophacoides</name>
    <dbReference type="NCBI Taxonomy" id="2548426"/>
    <lineage>
        <taxon>Bacteria</taxon>
        <taxon>Pseudomonadati</taxon>
        <taxon>Pseudomonadota</taxon>
        <taxon>Gammaproteobacteria</taxon>
        <taxon>Chromatiales</taxon>
        <taxon>Sedimenticolaceae</taxon>
        <taxon>Sedimenticola</taxon>
    </lineage>
</organism>
<dbReference type="InterPro" id="IPR002078">
    <property type="entry name" value="Sigma_54_int"/>
</dbReference>
<keyword evidence="11" id="KW-1185">Reference proteome</keyword>
<dbReference type="InterPro" id="IPR025943">
    <property type="entry name" value="Sigma_54_int_dom_ATP-bd_2"/>
</dbReference>
<dbReference type="InterPro" id="IPR027417">
    <property type="entry name" value="P-loop_NTPase"/>
</dbReference>
<dbReference type="PROSITE" id="PS00688">
    <property type="entry name" value="SIGMA54_INTERACT_3"/>
    <property type="match status" value="1"/>
</dbReference>
<dbReference type="GO" id="GO:0005524">
    <property type="term" value="F:ATP binding"/>
    <property type="evidence" value="ECO:0007669"/>
    <property type="project" value="UniProtKB-KW"/>
</dbReference>
<evidence type="ECO:0000259" key="8">
    <source>
        <dbReference type="PROSITE" id="PS50110"/>
    </source>
</evidence>
<dbReference type="PROSITE" id="PS50045">
    <property type="entry name" value="SIGMA54_INTERACT_4"/>
    <property type="match status" value="1"/>
</dbReference>
<reference evidence="9 11" key="1">
    <citation type="submission" date="2017-02" db="EMBL/GenBank/DDBJ databases">
        <title>Novel co-symbiosis in the unique lucinid bivalve Phacoides pectinatus.</title>
        <authorList>
            <person name="Lim S.J."/>
            <person name="Davis B.G."/>
            <person name="Gill D.E."/>
            <person name="Engel A.S."/>
            <person name="Anderson L.C."/>
            <person name="Campbell B.J."/>
        </authorList>
    </citation>
    <scope>NUCLEOTIDE SEQUENCE [LARGE SCALE GENOMIC DNA]</scope>
    <source>
        <strain evidence="9">LUC13016_P6</strain>
    </source>
</reference>
<evidence type="ECO:0000256" key="4">
    <source>
        <dbReference type="ARBA" id="ARBA00023125"/>
    </source>
</evidence>
<keyword evidence="5" id="KW-0804">Transcription</keyword>
<evidence type="ECO:0000313" key="9">
    <source>
        <dbReference type="EMBL" id="OQX35141.1"/>
    </source>
</evidence>
<evidence type="ECO:0000256" key="6">
    <source>
        <dbReference type="PROSITE-ProRule" id="PRU00169"/>
    </source>
</evidence>
<dbReference type="InterPro" id="IPR011006">
    <property type="entry name" value="CheY-like_superfamily"/>
</dbReference>
<dbReference type="InterPro" id="IPR025944">
    <property type="entry name" value="Sigma_54_int_dom_CS"/>
</dbReference>
<feature type="domain" description="Sigma-54 factor interaction" evidence="7">
    <location>
        <begin position="138"/>
        <end position="367"/>
    </location>
</feature>
<dbReference type="SMART" id="SM00448">
    <property type="entry name" value="REC"/>
    <property type="match status" value="1"/>
</dbReference>
<keyword evidence="2" id="KW-0067">ATP-binding</keyword>
<evidence type="ECO:0000313" key="12">
    <source>
        <dbReference type="Proteomes" id="UP000250928"/>
    </source>
</evidence>
<dbReference type="GO" id="GO:0000160">
    <property type="term" value="P:phosphorelay signal transduction system"/>
    <property type="evidence" value="ECO:0007669"/>
    <property type="project" value="InterPro"/>
</dbReference>
<dbReference type="Pfam" id="PF00072">
    <property type="entry name" value="Response_reg"/>
    <property type="match status" value="1"/>
</dbReference>
<evidence type="ECO:0000256" key="1">
    <source>
        <dbReference type="ARBA" id="ARBA00022741"/>
    </source>
</evidence>
<proteinExistence type="predicted"/>
<dbReference type="GO" id="GO:0006355">
    <property type="term" value="P:regulation of DNA-templated transcription"/>
    <property type="evidence" value="ECO:0007669"/>
    <property type="project" value="InterPro"/>
</dbReference>
<keyword evidence="1" id="KW-0547">Nucleotide-binding</keyword>
<sequence length="449" mass="50046">MNQILIIEDEYVIRDAVSQLLGRKGYQVSEAGSVEEAEAQYNLESFSLILSDVQLPGVPGTEVIARAPGVPVLIMTSYASVRSAVDSMKRGAVDYIAKPFDHDELLMLVERILKQERLERKSEVLKSEINREYPVDGMIGSCDAMQEVCRRIAKAAPTDSTVLILGDSGTGKELVARALHEKSLRKDAPIVTVNCAAIPETLIESELFGHEKGAFTGADTTRTGLVESAQGGTLFLDEIGELPVAAQARLLRVLQNGEIRRVGSELSRHVDVRLIAATHQDLKQRVQEGRFRSDLYFRLRVVELKLPALRERGDDIISLAQFLLEKAQKQLNRPPLHLTPEAIRAITHYEWPGNVRELENTMERAVILCEGDTITPDLLAIESGIERKSAADAGETGDLSLEEYFRRFVLEHQEALTETELAKRLGISRKALWERRQRFGIPRVKKGGH</sequence>
<dbReference type="AlphaFoldDB" id="A0A657PS99"/>
<dbReference type="SUPFAM" id="SSF52540">
    <property type="entry name" value="P-loop containing nucleoside triphosphate hydrolases"/>
    <property type="match status" value="1"/>
</dbReference>
<evidence type="ECO:0000313" key="10">
    <source>
        <dbReference type="EMBL" id="PUE05134.1"/>
    </source>
</evidence>
<gene>
    <name evidence="9" type="ORF">B0D84_02710</name>
    <name evidence="10" type="ORF">C3L24_01890</name>
</gene>
<dbReference type="EMBL" id="PQCO01000096">
    <property type="protein sequence ID" value="PUE05134.1"/>
    <property type="molecule type" value="Genomic_DNA"/>
</dbReference>
<keyword evidence="3" id="KW-0805">Transcription regulation</keyword>
<dbReference type="Proteomes" id="UP000243361">
    <property type="component" value="Unassembled WGS sequence"/>
</dbReference>
<evidence type="ECO:0000313" key="11">
    <source>
        <dbReference type="Proteomes" id="UP000243361"/>
    </source>
</evidence>
<dbReference type="Pfam" id="PF00158">
    <property type="entry name" value="Sigma54_activat"/>
    <property type="match status" value="1"/>
</dbReference>
<keyword evidence="4" id="KW-0238">DNA-binding</keyword>
<dbReference type="PROSITE" id="PS00676">
    <property type="entry name" value="SIGMA54_INTERACT_2"/>
    <property type="match status" value="1"/>
</dbReference>
<comment type="caution">
    <text evidence="9">The sequence shown here is derived from an EMBL/GenBank/DDBJ whole genome shotgun (WGS) entry which is preliminary data.</text>
</comment>
<dbReference type="InterPro" id="IPR003593">
    <property type="entry name" value="AAA+_ATPase"/>
</dbReference>
<dbReference type="FunFam" id="3.40.50.300:FF:000006">
    <property type="entry name" value="DNA-binding transcriptional regulator NtrC"/>
    <property type="match status" value="1"/>
</dbReference>
<dbReference type="PROSITE" id="PS50110">
    <property type="entry name" value="RESPONSE_REGULATORY"/>
    <property type="match status" value="1"/>
</dbReference>
<dbReference type="EMBL" id="MUIE01000184">
    <property type="protein sequence ID" value="OQX35141.1"/>
    <property type="molecule type" value="Genomic_DNA"/>
</dbReference>
<dbReference type="SUPFAM" id="SSF52172">
    <property type="entry name" value="CheY-like"/>
    <property type="match status" value="1"/>
</dbReference>
<feature type="domain" description="Response regulatory" evidence="8">
    <location>
        <begin position="3"/>
        <end position="113"/>
    </location>
</feature>
<dbReference type="Gene3D" id="1.10.8.60">
    <property type="match status" value="1"/>
</dbReference>
<dbReference type="Proteomes" id="UP000250928">
    <property type="component" value="Unassembled WGS sequence"/>
</dbReference>
<dbReference type="InterPro" id="IPR001789">
    <property type="entry name" value="Sig_transdc_resp-reg_receiver"/>
</dbReference>
<dbReference type="CDD" id="cd00009">
    <property type="entry name" value="AAA"/>
    <property type="match status" value="1"/>
</dbReference>
<feature type="modified residue" description="4-aspartylphosphate" evidence="6">
    <location>
        <position position="52"/>
    </location>
</feature>
<dbReference type="InterPro" id="IPR009057">
    <property type="entry name" value="Homeodomain-like_sf"/>
</dbReference>
<dbReference type="CDD" id="cd00156">
    <property type="entry name" value="REC"/>
    <property type="match status" value="1"/>
</dbReference>
<dbReference type="SMART" id="SM00382">
    <property type="entry name" value="AAA"/>
    <property type="match status" value="1"/>
</dbReference>
<dbReference type="PANTHER" id="PTHR32071">
    <property type="entry name" value="TRANSCRIPTIONAL REGULATORY PROTEIN"/>
    <property type="match status" value="1"/>
</dbReference>
<dbReference type="PROSITE" id="PS00675">
    <property type="entry name" value="SIGMA54_INTERACT_1"/>
    <property type="match status" value="1"/>
</dbReference>
<dbReference type="InterPro" id="IPR025662">
    <property type="entry name" value="Sigma_54_int_dom_ATP-bd_1"/>
</dbReference>
<reference evidence="10 12" key="2">
    <citation type="submission" date="2018-01" db="EMBL/GenBank/DDBJ databases">
        <title>Novel co-symbiosis in the lucinid bivalve Phacoides pectinatus.</title>
        <authorList>
            <person name="Lim S.J."/>
            <person name="Davis B.G."/>
            <person name="Gill D.E."/>
            <person name="Engel A.S."/>
            <person name="Anderson L.C."/>
            <person name="Campbell B.J."/>
        </authorList>
    </citation>
    <scope>NUCLEOTIDE SEQUENCE [LARGE SCALE GENOMIC DNA]</scope>
    <source>
        <strain evidence="10">N3_P5</strain>
    </source>
</reference>
<dbReference type="Gene3D" id="3.40.50.300">
    <property type="entry name" value="P-loop containing nucleotide triphosphate hydrolases"/>
    <property type="match status" value="1"/>
</dbReference>
<evidence type="ECO:0000256" key="5">
    <source>
        <dbReference type="ARBA" id="ARBA00023163"/>
    </source>
</evidence>
<name>A0A657PS99_9GAMM</name>
<dbReference type="Pfam" id="PF25601">
    <property type="entry name" value="AAA_lid_14"/>
    <property type="match status" value="1"/>
</dbReference>
<dbReference type="InterPro" id="IPR058031">
    <property type="entry name" value="AAA_lid_NorR"/>
</dbReference>
<evidence type="ECO:0000256" key="3">
    <source>
        <dbReference type="ARBA" id="ARBA00023015"/>
    </source>
</evidence>
<protein>
    <submittedName>
        <fullName evidence="9">Response regulator</fullName>
    </submittedName>
</protein>
<dbReference type="PANTHER" id="PTHR32071:SF117">
    <property type="entry name" value="PTS-DEPENDENT DIHYDROXYACETONE KINASE OPERON REGULATORY PROTEIN-RELATED"/>
    <property type="match status" value="1"/>
</dbReference>
<dbReference type="Gene3D" id="3.40.50.2300">
    <property type="match status" value="1"/>
</dbReference>
<evidence type="ECO:0000259" key="7">
    <source>
        <dbReference type="PROSITE" id="PS50045"/>
    </source>
</evidence>
<keyword evidence="6" id="KW-0597">Phosphoprotein</keyword>
<dbReference type="SUPFAM" id="SSF46689">
    <property type="entry name" value="Homeodomain-like"/>
    <property type="match status" value="1"/>
</dbReference>
<evidence type="ECO:0000256" key="2">
    <source>
        <dbReference type="ARBA" id="ARBA00022840"/>
    </source>
</evidence>
<accession>A0A657PS99</accession>